<evidence type="ECO:0000313" key="7">
    <source>
        <dbReference type="Proteomes" id="UP001061958"/>
    </source>
</evidence>
<dbReference type="GO" id="GO:0001732">
    <property type="term" value="P:formation of cytoplasmic translation initiation complex"/>
    <property type="evidence" value="ECO:0007669"/>
    <property type="project" value="UniProtKB-UniRule"/>
</dbReference>
<dbReference type="CDD" id="cd08065">
    <property type="entry name" value="MPN_eIF3h"/>
    <property type="match status" value="1"/>
</dbReference>
<dbReference type="SMART" id="SM00232">
    <property type="entry name" value="JAB_MPN"/>
    <property type="match status" value="1"/>
</dbReference>
<evidence type="ECO:0000259" key="5">
    <source>
        <dbReference type="PROSITE" id="PS50249"/>
    </source>
</evidence>
<keyword evidence="1 4" id="KW-0963">Cytoplasm</keyword>
<dbReference type="EMBL" id="BQMJ01000002">
    <property type="protein sequence ID" value="GJQ08513.1"/>
    <property type="molecule type" value="Genomic_DNA"/>
</dbReference>
<dbReference type="Proteomes" id="UP001061958">
    <property type="component" value="Unassembled WGS sequence"/>
</dbReference>
<comment type="subunit">
    <text evidence="4">Component of the eukaryotic translation initiation factor 3 (eIF-3) complex.</text>
</comment>
<dbReference type="GO" id="GO:0016282">
    <property type="term" value="C:eukaryotic 43S preinitiation complex"/>
    <property type="evidence" value="ECO:0007669"/>
    <property type="project" value="UniProtKB-UniRule"/>
</dbReference>
<dbReference type="OrthoDB" id="10265695at2759"/>
<dbReference type="InterPro" id="IPR000555">
    <property type="entry name" value="JAMM/MPN+_dom"/>
</dbReference>
<keyword evidence="3 4" id="KW-0648">Protein biosynthesis</keyword>
<comment type="function">
    <text evidence="4">Component of the eukaryotic translation initiation factor 3 (eIF-3) complex, which is involved in protein synthesis of a specialized repertoire of mRNAs and, together with other initiation factors, stimulates binding of mRNA and methionyl-tRNAi to the 40S ribosome. The eIF-3 complex specifically targets and initiates translation of a subset of mRNAs involved in cell proliferation.</text>
</comment>
<comment type="similarity">
    <text evidence="4">Belongs to the eIF-3 subunit H family.</text>
</comment>
<name>A0A9C7UMD4_9RHOD</name>
<reference evidence="6" key="2">
    <citation type="submission" date="2022-01" db="EMBL/GenBank/DDBJ databases">
        <authorList>
            <person name="Hirooka S."/>
            <person name="Miyagishima S.Y."/>
        </authorList>
    </citation>
    <scope>NUCLEOTIDE SEQUENCE</scope>
    <source>
        <strain evidence="6">NBRC 102759</strain>
    </source>
</reference>
<comment type="subcellular location">
    <subcellularLocation>
        <location evidence="4">Cytoplasm</location>
    </subcellularLocation>
</comment>
<dbReference type="InterPro" id="IPR045810">
    <property type="entry name" value="eIF3h_C"/>
</dbReference>
<dbReference type="HAMAP" id="MF_03007">
    <property type="entry name" value="eIF3h"/>
    <property type="match status" value="1"/>
</dbReference>
<evidence type="ECO:0000256" key="4">
    <source>
        <dbReference type="HAMAP-Rule" id="MF_03007"/>
    </source>
</evidence>
<dbReference type="GO" id="GO:0003743">
    <property type="term" value="F:translation initiation factor activity"/>
    <property type="evidence" value="ECO:0007669"/>
    <property type="project" value="UniProtKB-UniRule"/>
</dbReference>
<sequence length="371" mass="42532">MNSILAKARRAALSQTPRINKVQLEGLVVLKMVRHCSENYPTAVTGQLLGMDNDQVLEITSCYAFPQEDDDGSERESSQSKYQMDMMRCVREVNIDHQVVGWYQSTANQLGSFLTGPWLETQFAYQDNLINAVCLVYDPQKTTDGTLGLRAYRLRESFLELFGRGDLSSLSLQRHEIDSRSMIEELPVTIHNSSLARVLLEYLARQPYRTPGLPTNAFKEDSFMLEEQEEYESMAFVNRLRVTDSSNYESALQYLSYDLDELAKDQNKYTLFLRNFSRAKALQADALRRKRLENLARVARGEDKIPEEEILANLLSNEPPRLESKLLIHEIEEYSKTLEQIIGGNIIKQFANGSVEVQDPRVLFDTIVEHK</sequence>
<dbReference type="GO" id="GO:0008237">
    <property type="term" value="F:metallopeptidase activity"/>
    <property type="evidence" value="ECO:0007669"/>
    <property type="project" value="InterPro"/>
</dbReference>
<keyword evidence="2 4" id="KW-0396">Initiation factor</keyword>
<protein>
    <recommendedName>
        <fullName evidence="4">Eukaryotic translation initiation factor 3 subunit H</fullName>
        <shortName evidence="4">eIF3h</shortName>
    </recommendedName>
</protein>
<evidence type="ECO:0000256" key="2">
    <source>
        <dbReference type="ARBA" id="ARBA00022540"/>
    </source>
</evidence>
<dbReference type="AlphaFoldDB" id="A0A9C7UMD4"/>
<proteinExistence type="inferred from homology"/>
<evidence type="ECO:0000313" key="6">
    <source>
        <dbReference type="EMBL" id="GJQ08513.1"/>
    </source>
</evidence>
<dbReference type="Pfam" id="PF19445">
    <property type="entry name" value="eIF3h_C"/>
    <property type="match status" value="2"/>
</dbReference>
<dbReference type="InterPro" id="IPR037518">
    <property type="entry name" value="MPN"/>
</dbReference>
<reference evidence="6" key="1">
    <citation type="journal article" date="2022" name="Proc. Natl. Acad. Sci. U.S.A.">
        <title>Life cycle and functional genomics of the unicellular red alga Galdieria for elucidating algal and plant evolution and industrial use.</title>
        <authorList>
            <person name="Hirooka S."/>
            <person name="Itabashi T."/>
            <person name="Ichinose T.M."/>
            <person name="Onuma R."/>
            <person name="Fujiwara T."/>
            <person name="Yamashita S."/>
            <person name="Jong L.W."/>
            <person name="Tomita R."/>
            <person name="Iwane A.H."/>
            <person name="Miyagishima S.Y."/>
        </authorList>
    </citation>
    <scope>NUCLEOTIDE SEQUENCE</scope>
    <source>
        <strain evidence="6">NBRC 102759</strain>
    </source>
</reference>
<comment type="caution">
    <text evidence="6">The sequence shown here is derived from an EMBL/GenBank/DDBJ whole genome shotgun (WGS) entry which is preliminary data.</text>
</comment>
<gene>
    <name evidence="6" type="ORF">GpartN1_g304.t1</name>
</gene>
<dbReference type="InterPro" id="IPR027524">
    <property type="entry name" value="eIF3h"/>
</dbReference>
<evidence type="ECO:0000256" key="3">
    <source>
        <dbReference type="ARBA" id="ARBA00022917"/>
    </source>
</evidence>
<dbReference type="GO" id="GO:0033290">
    <property type="term" value="C:eukaryotic 48S preinitiation complex"/>
    <property type="evidence" value="ECO:0007669"/>
    <property type="project" value="UniProtKB-UniRule"/>
</dbReference>
<feature type="domain" description="MPN" evidence="5">
    <location>
        <begin position="22"/>
        <end position="158"/>
    </location>
</feature>
<dbReference type="PROSITE" id="PS50249">
    <property type="entry name" value="MPN"/>
    <property type="match status" value="1"/>
</dbReference>
<dbReference type="Pfam" id="PF01398">
    <property type="entry name" value="JAB"/>
    <property type="match status" value="1"/>
</dbReference>
<dbReference type="GO" id="GO:0005852">
    <property type="term" value="C:eukaryotic translation initiation factor 3 complex"/>
    <property type="evidence" value="ECO:0007669"/>
    <property type="project" value="UniProtKB-UniRule"/>
</dbReference>
<evidence type="ECO:0000256" key="1">
    <source>
        <dbReference type="ARBA" id="ARBA00022490"/>
    </source>
</evidence>
<dbReference type="InterPro" id="IPR050242">
    <property type="entry name" value="JAMM_MPN+_peptidase_M67A"/>
</dbReference>
<dbReference type="Gene3D" id="3.40.140.10">
    <property type="entry name" value="Cytidine Deaminase, domain 2"/>
    <property type="match status" value="1"/>
</dbReference>
<keyword evidence="7" id="KW-1185">Reference proteome</keyword>
<accession>A0A9C7UMD4</accession>
<dbReference type="PANTHER" id="PTHR10410">
    <property type="entry name" value="EUKARYOTIC TRANSLATION INITIATION FACTOR 3 -RELATED"/>
    <property type="match status" value="1"/>
</dbReference>
<organism evidence="6 7">
    <name type="scientific">Galdieria partita</name>
    <dbReference type="NCBI Taxonomy" id="83374"/>
    <lineage>
        <taxon>Eukaryota</taxon>
        <taxon>Rhodophyta</taxon>
        <taxon>Bangiophyceae</taxon>
        <taxon>Galdieriales</taxon>
        <taxon>Galdieriaceae</taxon>
        <taxon>Galdieria</taxon>
    </lineage>
</organism>